<protein>
    <submittedName>
        <fullName evidence="2">Uncharacterized protein</fullName>
    </submittedName>
</protein>
<keyword evidence="3" id="KW-1185">Reference proteome</keyword>
<feature type="region of interest" description="Disordered" evidence="1">
    <location>
        <begin position="1"/>
        <end position="56"/>
    </location>
</feature>
<dbReference type="RefSeq" id="XP_040664831.1">
    <property type="nucleotide sequence ID" value="XM_040811723.1"/>
</dbReference>
<organism evidence="2 3">
    <name type="scientific">Aspergillus versicolor CBS 583.65</name>
    <dbReference type="NCBI Taxonomy" id="1036611"/>
    <lineage>
        <taxon>Eukaryota</taxon>
        <taxon>Fungi</taxon>
        <taxon>Dikarya</taxon>
        <taxon>Ascomycota</taxon>
        <taxon>Pezizomycotina</taxon>
        <taxon>Eurotiomycetes</taxon>
        <taxon>Eurotiomycetidae</taxon>
        <taxon>Eurotiales</taxon>
        <taxon>Aspergillaceae</taxon>
        <taxon>Aspergillus</taxon>
        <taxon>Aspergillus subgen. Nidulantes</taxon>
    </lineage>
</organism>
<feature type="compositionally biased region" description="Polar residues" evidence="1">
    <location>
        <begin position="139"/>
        <end position="151"/>
    </location>
</feature>
<dbReference type="EMBL" id="KV878126">
    <property type="protein sequence ID" value="OJI99068.1"/>
    <property type="molecule type" value="Genomic_DNA"/>
</dbReference>
<dbReference type="GeneID" id="63727234"/>
<dbReference type="AlphaFoldDB" id="A0A1L9PC23"/>
<accession>A0A1L9PC23</accession>
<gene>
    <name evidence="2" type="ORF">ASPVEDRAFT_38538</name>
</gene>
<dbReference type="OrthoDB" id="4492028at2759"/>
<feature type="compositionally biased region" description="Basic and acidic residues" evidence="1">
    <location>
        <begin position="22"/>
        <end position="34"/>
    </location>
</feature>
<proteinExistence type="predicted"/>
<sequence>MATKHLLSPFREHRNLHKATQAHKDPTGSRDRNSKNSHAKTVLEASNSWDPASANPDNTLTEESLYTEQFFSDMAKTIIHSFPFRKFAKQHGCKVEDVFHAVRATVVEPLSKPICAKAARHAAAVRVAHATKATESTKSKCNAPTSTSNKSPELRRTAKRRKTMAPSERQLVEQDISDDCRPAEAKIEGSRLFHKN</sequence>
<evidence type="ECO:0000256" key="1">
    <source>
        <dbReference type="SAM" id="MobiDB-lite"/>
    </source>
</evidence>
<dbReference type="VEuPathDB" id="FungiDB:ASPVEDRAFT_38538"/>
<reference evidence="3" key="1">
    <citation type="journal article" date="2017" name="Genome Biol.">
        <title>Comparative genomics reveals high biological diversity and specific adaptations in the industrially and medically important fungal genus Aspergillus.</title>
        <authorList>
            <person name="de Vries R.P."/>
            <person name="Riley R."/>
            <person name="Wiebenga A."/>
            <person name="Aguilar-Osorio G."/>
            <person name="Amillis S."/>
            <person name="Uchima C.A."/>
            <person name="Anderluh G."/>
            <person name="Asadollahi M."/>
            <person name="Askin M."/>
            <person name="Barry K."/>
            <person name="Battaglia E."/>
            <person name="Bayram O."/>
            <person name="Benocci T."/>
            <person name="Braus-Stromeyer S.A."/>
            <person name="Caldana C."/>
            <person name="Canovas D."/>
            <person name="Cerqueira G.C."/>
            <person name="Chen F."/>
            <person name="Chen W."/>
            <person name="Choi C."/>
            <person name="Clum A."/>
            <person name="Dos Santos R.A."/>
            <person name="Damasio A.R."/>
            <person name="Diallinas G."/>
            <person name="Emri T."/>
            <person name="Fekete E."/>
            <person name="Flipphi M."/>
            <person name="Freyberg S."/>
            <person name="Gallo A."/>
            <person name="Gournas C."/>
            <person name="Habgood R."/>
            <person name="Hainaut M."/>
            <person name="Harispe M.L."/>
            <person name="Henrissat B."/>
            <person name="Hilden K.S."/>
            <person name="Hope R."/>
            <person name="Hossain A."/>
            <person name="Karabika E."/>
            <person name="Karaffa L."/>
            <person name="Karanyi Z."/>
            <person name="Krasevec N."/>
            <person name="Kuo A."/>
            <person name="Kusch H."/>
            <person name="LaButti K."/>
            <person name="Lagendijk E.L."/>
            <person name="Lapidus A."/>
            <person name="Levasseur A."/>
            <person name="Lindquist E."/>
            <person name="Lipzen A."/>
            <person name="Logrieco A.F."/>
            <person name="MacCabe A."/>
            <person name="Maekelae M.R."/>
            <person name="Malavazi I."/>
            <person name="Melin P."/>
            <person name="Meyer V."/>
            <person name="Mielnichuk N."/>
            <person name="Miskei M."/>
            <person name="Molnar A.P."/>
            <person name="Mule G."/>
            <person name="Ngan C.Y."/>
            <person name="Orejas M."/>
            <person name="Orosz E."/>
            <person name="Ouedraogo J.P."/>
            <person name="Overkamp K.M."/>
            <person name="Park H.-S."/>
            <person name="Perrone G."/>
            <person name="Piumi F."/>
            <person name="Punt P.J."/>
            <person name="Ram A.F."/>
            <person name="Ramon A."/>
            <person name="Rauscher S."/>
            <person name="Record E."/>
            <person name="Riano-Pachon D.M."/>
            <person name="Robert V."/>
            <person name="Roehrig J."/>
            <person name="Ruller R."/>
            <person name="Salamov A."/>
            <person name="Salih N.S."/>
            <person name="Samson R.A."/>
            <person name="Sandor E."/>
            <person name="Sanguinetti M."/>
            <person name="Schuetze T."/>
            <person name="Sepcic K."/>
            <person name="Shelest E."/>
            <person name="Sherlock G."/>
            <person name="Sophianopoulou V."/>
            <person name="Squina F.M."/>
            <person name="Sun H."/>
            <person name="Susca A."/>
            <person name="Todd R.B."/>
            <person name="Tsang A."/>
            <person name="Unkles S.E."/>
            <person name="van de Wiele N."/>
            <person name="van Rossen-Uffink D."/>
            <person name="Oliveira J.V."/>
            <person name="Vesth T.C."/>
            <person name="Visser J."/>
            <person name="Yu J.-H."/>
            <person name="Zhou M."/>
            <person name="Andersen M.R."/>
            <person name="Archer D.B."/>
            <person name="Baker S.E."/>
            <person name="Benoit I."/>
            <person name="Brakhage A.A."/>
            <person name="Braus G.H."/>
            <person name="Fischer R."/>
            <person name="Frisvad J.C."/>
            <person name="Goldman G.H."/>
            <person name="Houbraken J."/>
            <person name="Oakley B."/>
            <person name="Pocsi I."/>
            <person name="Scazzocchio C."/>
            <person name="Seiboth B."/>
            <person name="vanKuyk P.A."/>
            <person name="Wortman J."/>
            <person name="Dyer P.S."/>
            <person name="Grigoriev I.V."/>
        </authorList>
    </citation>
    <scope>NUCLEOTIDE SEQUENCE [LARGE SCALE GENOMIC DNA]</scope>
    <source>
        <strain evidence="3">CBS 583.65</strain>
    </source>
</reference>
<name>A0A1L9PC23_ASPVE</name>
<evidence type="ECO:0000313" key="2">
    <source>
        <dbReference type="EMBL" id="OJI99068.1"/>
    </source>
</evidence>
<dbReference type="Proteomes" id="UP000184073">
    <property type="component" value="Unassembled WGS sequence"/>
</dbReference>
<evidence type="ECO:0000313" key="3">
    <source>
        <dbReference type="Proteomes" id="UP000184073"/>
    </source>
</evidence>
<feature type="region of interest" description="Disordered" evidence="1">
    <location>
        <begin position="131"/>
        <end position="179"/>
    </location>
</feature>
<feature type="compositionally biased region" description="Polar residues" evidence="1">
    <location>
        <begin position="44"/>
        <end position="56"/>
    </location>
</feature>